<gene>
    <name evidence="2" type="ORF">RFI_02804</name>
</gene>
<dbReference type="EMBL" id="ASPP01002699">
    <property type="protein sequence ID" value="ETO34293.1"/>
    <property type="molecule type" value="Genomic_DNA"/>
</dbReference>
<evidence type="ECO:0000313" key="3">
    <source>
        <dbReference type="Proteomes" id="UP000023152"/>
    </source>
</evidence>
<name>X6P853_RETFI</name>
<sequence>MKADKAIQQKTLEQCEKYKQLLHESTDKMNALQTKVGELEISQDQLESLQLYTQNLKAENESLTHLVDNLTQTTLQNEQVESKRINQLVLQYKQEITELQSAIQQANTDNSYFFFKKDHCLKKNMQIFLSAKIKEELSKTSTSLSDALKEKAQLLKNKETVYDIFKTLFGLQLESEVEASKNEISKLKQRTSIFETNKDITMKDLQDALALIQKAKKKNILNFLEPTELDTCQDIVKLKEKMEELQSHNRDLILESKQYQTLLDTQININKKKILNYCILKKIHLKKNNIKLLFDKKYIILFLQSSVFGGKQLFNQNDIDEVAFSTTENMLVIQVTQAQLNPDFIGNDPLTMIVVDFFEVKKENERFRI</sequence>
<dbReference type="Proteomes" id="UP000023152">
    <property type="component" value="Unassembled WGS sequence"/>
</dbReference>
<accession>X6P853</accession>
<evidence type="ECO:0000256" key="1">
    <source>
        <dbReference type="SAM" id="Coils"/>
    </source>
</evidence>
<keyword evidence="1" id="KW-0175">Coiled coil</keyword>
<evidence type="ECO:0000313" key="2">
    <source>
        <dbReference type="EMBL" id="ETO34293.1"/>
    </source>
</evidence>
<comment type="caution">
    <text evidence="2">The sequence shown here is derived from an EMBL/GenBank/DDBJ whole genome shotgun (WGS) entry which is preliminary data.</text>
</comment>
<keyword evidence="3" id="KW-1185">Reference proteome</keyword>
<organism evidence="2 3">
    <name type="scientific">Reticulomyxa filosa</name>
    <dbReference type="NCBI Taxonomy" id="46433"/>
    <lineage>
        <taxon>Eukaryota</taxon>
        <taxon>Sar</taxon>
        <taxon>Rhizaria</taxon>
        <taxon>Retaria</taxon>
        <taxon>Foraminifera</taxon>
        <taxon>Monothalamids</taxon>
        <taxon>Reticulomyxidae</taxon>
        <taxon>Reticulomyxa</taxon>
    </lineage>
</organism>
<proteinExistence type="predicted"/>
<feature type="coiled-coil region" evidence="1">
    <location>
        <begin position="15"/>
        <end position="109"/>
    </location>
</feature>
<protein>
    <submittedName>
        <fullName evidence="2">Uncharacterized protein</fullName>
    </submittedName>
</protein>
<reference evidence="2 3" key="1">
    <citation type="journal article" date="2013" name="Curr. Biol.">
        <title>The Genome of the Foraminiferan Reticulomyxa filosa.</title>
        <authorList>
            <person name="Glockner G."/>
            <person name="Hulsmann N."/>
            <person name="Schleicher M."/>
            <person name="Noegel A.A."/>
            <person name="Eichinger L."/>
            <person name="Gallinger C."/>
            <person name="Pawlowski J."/>
            <person name="Sierra R."/>
            <person name="Euteneuer U."/>
            <person name="Pillet L."/>
            <person name="Moustafa A."/>
            <person name="Platzer M."/>
            <person name="Groth M."/>
            <person name="Szafranski K."/>
            <person name="Schliwa M."/>
        </authorList>
    </citation>
    <scope>NUCLEOTIDE SEQUENCE [LARGE SCALE GENOMIC DNA]</scope>
</reference>
<dbReference type="AlphaFoldDB" id="X6P853"/>